<dbReference type="PANTHER" id="PTHR21648:SF0">
    <property type="entry name" value="RADIAL SPOKE HEAD PROTEIN 3 HOMOLOG"/>
    <property type="match status" value="1"/>
</dbReference>
<keyword evidence="3" id="KW-0963">Cytoplasm</keyword>
<evidence type="ECO:0000256" key="9">
    <source>
        <dbReference type="SAM" id="MobiDB-lite"/>
    </source>
</evidence>
<accession>A0A553NZ43</accession>
<dbReference type="AlphaFoldDB" id="A0A553NZ43"/>
<dbReference type="Pfam" id="PF06098">
    <property type="entry name" value="Radial_spoke_3"/>
    <property type="match status" value="1"/>
</dbReference>
<evidence type="ECO:0000313" key="10">
    <source>
        <dbReference type="EMBL" id="TRY70701.1"/>
    </source>
</evidence>
<reference evidence="10 11" key="1">
    <citation type="journal article" date="2018" name="Nat. Ecol. Evol.">
        <title>Genomic signatures of mitonuclear coevolution across populations of Tigriopus californicus.</title>
        <authorList>
            <person name="Barreto F.S."/>
            <person name="Watson E.T."/>
            <person name="Lima T.G."/>
            <person name="Willett C.S."/>
            <person name="Edmands S."/>
            <person name="Li W."/>
            <person name="Burton R.S."/>
        </authorList>
    </citation>
    <scope>NUCLEOTIDE SEQUENCE [LARGE SCALE GENOMIC DNA]</scope>
    <source>
        <strain evidence="10 11">San Diego</strain>
    </source>
</reference>
<sequence>MSLVSNMTLPSHMAGFLHELGPPGGGVYSFVSRPAALLLHRPRYKNEQNGGRTVNIMHDRRVIRGNTYSVQGPPLRSNTLLHFKYHKGDQHNLIAPLPNIGNGKTGHGHHAVATLHSSIHNPQWTSSRRPYKESRSLQHHQNHSDMSIGAKYSAAKSRVRKRLCQFQSQMLNTMSNETSSKDVQTECLPHSIDNSEKYVEMHAQTDENMSHGQTILTSKAIDEIKIADVAPMVDNATQIYPQDTELFSFDEEVALLLEALVCRTIENSILEILEEDNTDQTIQYTYYLTS</sequence>
<keyword evidence="8" id="KW-0966">Cell projection</keyword>
<evidence type="ECO:0000256" key="4">
    <source>
        <dbReference type="ARBA" id="ARBA00022553"/>
    </source>
</evidence>
<protein>
    <submittedName>
        <fullName evidence="10">Uncharacterized protein</fullName>
    </submittedName>
</protein>
<evidence type="ECO:0000256" key="2">
    <source>
        <dbReference type="ARBA" id="ARBA00006737"/>
    </source>
</evidence>
<keyword evidence="4" id="KW-0597">Phosphoprotein</keyword>
<organism evidence="10 11">
    <name type="scientific">Tigriopus californicus</name>
    <name type="common">Marine copepod</name>
    <dbReference type="NCBI Taxonomy" id="6832"/>
    <lineage>
        <taxon>Eukaryota</taxon>
        <taxon>Metazoa</taxon>
        <taxon>Ecdysozoa</taxon>
        <taxon>Arthropoda</taxon>
        <taxon>Crustacea</taxon>
        <taxon>Multicrustacea</taxon>
        <taxon>Hexanauplia</taxon>
        <taxon>Copepoda</taxon>
        <taxon>Harpacticoida</taxon>
        <taxon>Harpacticidae</taxon>
        <taxon>Tigriopus</taxon>
    </lineage>
</organism>
<comment type="similarity">
    <text evidence="2">Belongs to the flagellar radial spoke RSP3 family.</text>
</comment>
<dbReference type="PANTHER" id="PTHR21648">
    <property type="entry name" value="FLAGELLAR RADIAL SPOKE PROTEIN 3"/>
    <property type="match status" value="1"/>
</dbReference>
<dbReference type="OMA" id="CRTIENS"/>
<evidence type="ECO:0000256" key="1">
    <source>
        <dbReference type="ARBA" id="ARBA00004611"/>
    </source>
</evidence>
<keyword evidence="7" id="KW-0206">Cytoskeleton</keyword>
<proteinExistence type="inferred from homology"/>
<keyword evidence="5" id="KW-0282">Flagellum</keyword>
<evidence type="ECO:0000256" key="8">
    <source>
        <dbReference type="ARBA" id="ARBA00023273"/>
    </source>
</evidence>
<keyword evidence="11" id="KW-1185">Reference proteome</keyword>
<keyword evidence="6" id="KW-0969">Cilium</keyword>
<dbReference type="EMBL" id="VCGU01000009">
    <property type="protein sequence ID" value="TRY70701.1"/>
    <property type="molecule type" value="Genomic_DNA"/>
</dbReference>
<evidence type="ECO:0000256" key="5">
    <source>
        <dbReference type="ARBA" id="ARBA00022846"/>
    </source>
</evidence>
<dbReference type="GO" id="GO:0005929">
    <property type="term" value="C:cilium"/>
    <property type="evidence" value="ECO:0007669"/>
    <property type="project" value="TreeGrafter"/>
</dbReference>
<feature type="region of interest" description="Disordered" evidence="9">
    <location>
        <begin position="121"/>
        <end position="147"/>
    </location>
</feature>
<evidence type="ECO:0000256" key="3">
    <source>
        <dbReference type="ARBA" id="ARBA00022490"/>
    </source>
</evidence>
<dbReference type="Proteomes" id="UP000318571">
    <property type="component" value="Chromosome 9"/>
</dbReference>
<dbReference type="STRING" id="6832.A0A553NZ43"/>
<name>A0A553NZ43_TIGCA</name>
<comment type="caution">
    <text evidence="10">The sequence shown here is derived from an EMBL/GenBank/DDBJ whole genome shotgun (WGS) entry which is preliminary data.</text>
</comment>
<comment type="subcellular location">
    <subcellularLocation>
        <location evidence="1">Cytoplasm</location>
        <location evidence="1">Cytoskeleton</location>
        <location evidence="1">Flagellum axoneme</location>
    </subcellularLocation>
</comment>
<evidence type="ECO:0000256" key="6">
    <source>
        <dbReference type="ARBA" id="ARBA00023069"/>
    </source>
</evidence>
<gene>
    <name evidence="10" type="ORF">TCAL_15056</name>
</gene>
<dbReference type="InterPro" id="IPR009290">
    <property type="entry name" value="Radial_spoke_3"/>
</dbReference>
<evidence type="ECO:0000313" key="11">
    <source>
        <dbReference type="Proteomes" id="UP000318571"/>
    </source>
</evidence>
<evidence type="ECO:0000256" key="7">
    <source>
        <dbReference type="ARBA" id="ARBA00023212"/>
    </source>
</evidence>